<gene>
    <name evidence="2" type="ORF">JBS370_LOCUS42350</name>
</gene>
<protein>
    <submittedName>
        <fullName evidence="2">Uncharacterized protein</fullName>
    </submittedName>
</protein>
<feature type="compositionally biased region" description="Polar residues" evidence="1">
    <location>
        <begin position="19"/>
        <end position="29"/>
    </location>
</feature>
<name>A0A820LXW8_9BILA</name>
<evidence type="ECO:0000256" key="1">
    <source>
        <dbReference type="SAM" id="MobiDB-lite"/>
    </source>
</evidence>
<sequence>LTVNRALTKPVNNAPPASARSTVSYLRKN</sequence>
<organism evidence="2 3">
    <name type="scientific">Rotaria sordida</name>
    <dbReference type="NCBI Taxonomy" id="392033"/>
    <lineage>
        <taxon>Eukaryota</taxon>
        <taxon>Metazoa</taxon>
        <taxon>Spiralia</taxon>
        <taxon>Gnathifera</taxon>
        <taxon>Rotifera</taxon>
        <taxon>Eurotatoria</taxon>
        <taxon>Bdelloidea</taxon>
        <taxon>Philodinida</taxon>
        <taxon>Philodinidae</taxon>
        <taxon>Rotaria</taxon>
    </lineage>
</organism>
<comment type="caution">
    <text evidence="2">The sequence shown here is derived from an EMBL/GenBank/DDBJ whole genome shotgun (WGS) entry which is preliminary data.</text>
</comment>
<evidence type="ECO:0000313" key="3">
    <source>
        <dbReference type="Proteomes" id="UP000663836"/>
    </source>
</evidence>
<feature type="non-terminal residue" evidence="2">
    <location>
        <position position="1"/>
    </location>
</feature>
<dbReference type="Proteomes" id="UP000663836">
    <property type="component" value="Unassembled WGS sequence"/>
</dbReference>
<evidence type="ECO:0000313" key="2">
    <source>
        <dbReference type="EMBL" id="CAF4365064.1"/>
    </source>
</evidence>
<feature type="region of interest" description="Disordered" evidence="1">
    <location>
        <begin position="1"/>
        <end position="29"/>
    </location>
</feature>
<dbReference type="EMBL" id="CAJOBD010055379">
    <property type="protein sequence ID" value="CAF4365064.1"/>
    <property type="molecule type" value="Genomic_DNA"/>
</dbReference>
<accession>A0A820LXW8</accession>
<proteinExistence type="predicted"/>
<reference evidence="2" key="1">
    <citation type="submission" date="2021-02" db="EMBL/GenBank/DDBJ databases">
        <authorList>
            <person name="Nowell W R."/>
        </authorList>
    </citation>
    <scope>NUCLEOTIDE SEQUENCE</scope>
</reference>
<dbReference type="AlphaFoldDB" id="A0A820LXW8"/>